<feature type="domain" description="Amidase" evidence="1">
    <location>
        <begin position="49"/>
        <end position="471"/>
    </location>
</feature>
<dbReference type="EC" id="6.3.5.-" evidence="2"/>
<dbReference type="InterPro" id="IPR036928">
    <property type="entry name" value="AS_sf"/>
</dbReference>
<protein>
    <submittedName>
        <fullName evidence="2">GatA_3 protein</fullName>
        <ecNumber evidence="2">6.3.5.-</ecNumber>
    </submittedName>
</protein>
<dbReference type="SUPFAM" id="SSF75304">
    <property type="entry name" value="Amidase signature (AS) enzymes"/>
    <property type="match status" value="1"/>
</dbReference>
<reference evidence="2 3" key="1">
    <citation type="submission" date="2015-01" db="EMBL/GenBank/DDBJ databases">
        <title>Genome sequence of the beneficial rhizobacterium Pseudomonas fluorescens 2-79.</title>
        <authorList>
            <person name="Thuermer A."/>
            <person name="Daniel R."/>
        </authorList>
    </citation>
    <scope>NUCLEOTIDE SEQUENCE [LARGE SCALE GENOMIC DNA]</scope>
    <source>
        <strain evidence="2 3">2-79</strain>
    </source>
</reference>
<dbReference type="Gene3D" id="3.90.1300.10">
    <property type="entry name" value="Amidase signature (AS) domain"/>
    <property type="match status" value="1"/>
</dbReference>
<proteinExistence type="predicted"/>
<evidence type="ECO:0000259" key="1">
    <source>
        <dbReference type="Pfam" id="PF01425"/>
    </source>
</evidence>
<dbReference type="GO" id="GO:0016874">
    <property type="term" value="F:ligase activity"/>
    <property type="evidence" value="ECO:0007669"/>
    <property type="project" value="UniProtKB-KW"/>
</dbReference>
<evidence type="ECO:0000313" key="3">
    <source>
        <dbReference type="Proteomes" id="UP000032210"/>
    </source>
</evidence>
<comment type="caution">
    <text evidence="2">The sequence shown here is derived from an EMBL/GenBank/DDBJ whole genome shotgun (WGS) entry which is preliminary data.</text>
</comment>
<dbReference type="PANTHER" id="PTHR42678">
    <property type="entry name" value="AMIDASE"/>
    <property type="match status" value="1"/>
</dbReference>
<accession>A0A0D0SBN6</accession>
<evidence type="ECO:0000313" key="2">
    <source>
        <dbReference type="EMBL" id="KIR19613.1"/>
    </source>
</evidence>
<dbReference type="Proteomes" id="UP000032210">
    <property type="component" value="Unassembled WGS sequence"/>
</dbReference>
<organism evidence="2 3">
    <name type="scientific">Pseudomonas fluorescens</name>
    <dbReference type="NCBI Taxonomy" id="294"/>
    <lineage>
        <taxon>Bacteria</taxon>
        <taxon>Pseudomonadati</taxon>
        <taxon>Pseudomonadota</taxon>
        <taxon>Gammaproteobacteria</taxon>
        <taxon>Pseudomonadales</taxon>
        <taxon>Pseudomonadaceae</taxon>
        <taxon>Pseudomonas</taxon>
    </lineage>
</organism>
<sequence>MIGPVSTGGWGTGLFQELSNPPQGFKSACQMSVEMAQGSGVTAQSLLKDSLKQIANIDRGLQGGNAFLETNPDALREAKARDQERANGHVRGHLHGVPIALKDVFETNDRMQTSAGSTALVGAPATRNAKVVDNLLKAGVVIVGKTNMSELSNFRSQSPADGWSSRGGQTLNPHRLGGQVAGSSSGSAVAVAQGHVPLALGLETNGSIISPAAYNGVFGLKTTVGLLSTDGVMTSTRMDAIGTFTRNVCDAAEALNAMTGTNAYTDGLHADSLKGKRIGYTPLPELSEEEAKNPAKRADSKHYEKALDVLKDQGAILVPVRPLEEAVADETYERYTEVLFAEVKQQLEDYLAGREGLPVKSLSELVAFIKRNQQPGEPDQKLLELINSLETTQEQRDKLWEEILPIFQKTVDDPIKEHKLDAMVSNFLSHNYFFSAAAGYPGLSVPSGMDDEGMPTALYFYGSGNSEATLLSVAYGYELASQAIQKPAFLPGAPFTPAPTGADETVEVSATDA</sequence>
<dbReference type="AlphaFoldDB" id="A0A0D0SBN6"/>
<name>A0A0D0SBN6_PSEFL</name>
<dbReference type="PATRIC" id="fig|294.125.peg.5103"/>
<gene>
    <name evidence="2" type="primary">gatA_3</name>
    <name evidence="2" type="ORF">PFLU3_49680</name>
</gene>
<dbReference type="PANTHER" id="PTHR42678:SF34">
    <property type="entry name" value="OS04G0183300 PROTEIN"/>
    <property type="match status" value="1"/>
</dbReference>
<dbReference type="Pfam" id="PF01425">
    <property type="entry name" value="Amidase"/>
    <property type="match status" value="1"/>
</dbReference>
<dbReference type="EMBL" id="JXCQ01000075">
    <property type="protein sequence ID" value="KIR19613.1"/>
    <property type="molecule type" value="Genomic_DNA"/>
</dbReference>
<dbReference type="InterPro" id="IPR023631">
    <property type="entry name" value="Amidase_dom"/>
</dbReference>
<keyword evidence="2" id="KW-0436">Ligase</keyword>